<evidence type="ECO:0000256" key="1">
    <source>
        <dbReference type="SAM" id="Phobius"/>
    </source>
</evidence>
<organism evidence="2 3">
    <name type="scientific">Megaselia scalaris</name>
    <name type="common">Humpbacked fly</name>
    <name type="synonym">Phora scalaris</name>
    <dbReference type="NCBI Taxonomy" id="36166"/>
    <lineage>
        <taxon>Eukaryota</taxon>
        <taxon>Metazoa</taxon>
        <taxon>Ecdysozoa</taxon>
        <taxon>Arthropoda</taxon>
        <taxon>Hexapoda</taxon>
        <taxon>Insecta</taxon>
        <taxon>Pterygota</taxon>
        <taxon>Neoptera</taxon>
        <taxon>Endopterygota</taxon>
        <taxon>Diptera</taxon>
        <taxon>Brachycera</taxon>
        <taxon>Muscomorpha</taxon>
        <taxon>Platypezoidea</taxon>
        <taxon>Phoridae</taxon>
        <taxon>Megaseliini</taxon>
        <taxon>Megaselia</taxon>
    </lineage>
</organism>
<dbReference type="EMBL" id="CAQQ02374136">
    <property type="status" value="NOT_ANNOTATED_CDS"/>
    <property type="molecule type" value="Genomic_DNA"/>
</dbReference>
<keyword evidence="1" id="KW-0812">Transmembrane</keyword>
<feature type="transmembrane region" description="Helical" evidence="1">
    <location>
        <begin position="24"/>
        <end position="42"/>
    </location>
</feature>
<reference evidence="3" key="1">
    <citation type="submission" date="2013-02" db="EMBL/GenBank/DDBJ databases">
        <authorList>
            <person name="Hughes D."/>
        </authorList>
    </citation>
    <scope>NUCLEOTIDE SEQUENCE</scope>
    <source>
        <strain>Durham</strain>
        <strain evidence="3">NC isolate 2 -- Noor lab</strain>
    </source>
</reference>
<sequence length="46" mass="5863">MNFWLNSKDWQKDRVCWNTLDLKFIYFLYIFFNIEIFSSICINRYL</sequence>
<name>T1H3G4_MEGSC</name>
<protein>
    <submittedName>
        <fullName evidence="2">Uncharacterized protein</fullName>
    </submittedName>
</protein>
<dbReference type="HOGENOM" id="CLU_3191869_0_0_1"/>
<accession>T1H3G4</accession>
<dbReference type="Proteomes" id="UP000015102">
    <property type="component" value="Unassembled WGS sequence"/>
</dbReference>
<keyword evidence="3" id="KW-1185">Reference proteome</keyword>
<keyword evidence="1" id="KW-1133">Transmembrane helix</keyword>
<proteinExistence type="predicted"/>
<reference evidence="2" key="2">
    <citation type="submission" date="2015-06" db="UniProtKB">
        <authorList>
            <consortium name="EnsemblMetazoa"/>
        </authorList>
    </citation>
    <scope>IDENTIFICATION</scope>
</reference>
<dbReference type="EnsemblMetazoa" id="MESCA010791-RA">
    <property type="protein sequence ID" value="MESCA010791-PA"/>
    <property type="gene ID" value="MESCA010791"/>
</dbReference>
<evidence type="ECO:0000313" key="3">
    <source>
        <dbReference type="Proteomes" id="UP000015102"/>
    </source>
</evidence>
<dbReference type="AlphaFoldDB" id="T1H3G4"/>
<keyword evidence="1" id="KW-0472">Membrane</keyword>
<evidence type="ECO:0000313" key="2">
    <source>
        <dbReference type="EnsemblMetazoa" id="MESCA010791-PA"/>
    </source>
</evidence>